<gene>
    <name evidence="2" type="ORF">NU09_0453</name>
</gene>
<name>A0A444WG75_9FLAO</name>
<evidence type="ECO:0000313" key="3">
    <source>
        <dbReference type="Proteomes" id="UP000289775"/>
    </source>
</evidence>
<feature type="transmembrane region" description="Helical" evidence="1">
    <location>
        <begin position="143"/>
        <end position="163"/>
    </location>
</feature>
<dbReference type="AlphaFoldDB" id="A0A444WG75"/>
<dbReference type="EMBL" id="JUIW01000002">
    <property type="protein sequence ID" value="RYJ44819.1"/>
    <property type="molecule type" value="Genomic_DNA"/>
</dbReference>
<dbReference type="Pfam" id="PF10011">
    <property type="entry name" value="DUF2254"/>
    <property type="match status" value="1"/>
</dbReference>
<keyword evidence="1" id="KW-0812">Transmembrane</keyword>
<organism evidence="2 3">
    <name type="scientific">Flavobacterium beibuense</name>
    <dbReference type="NCBI Taxonomy" id="657326"/>
    <lineage>
        <taxon>Bacteria</taxon>
        <taxon>Pseudomonadati</taxon>
        <taxon>Bacteroidota</taxon>
        <taxon>Flavobacteriia</taxon>
        <taxon>Flavobacteriales</taxon>
        <taxon>Flavobacteriaceae</taxon>
        <taxon>Flavobacterium</taxon>
    </lineage>
</organism>
<dbReference type="OrthoDB" id="2955631at2"/>
<accession>A0A444WG75</accession>
<evidence type="ECO:0000313" key="2">
    <source>
        <dbReference type="EMBL" id="RYJ44819.1"/>
    </source>
</evidence>
<sequence length="419" mass="47772">MKIKNQFRILYKRIVGSIAFLPGVIALCFLILSIIMLEIDFSSIGTNLKTNTDWLRLKDASTARSIISTIAAALLSLTVFSFSMVMIVLNQAASQMSNRVLTSMIQNRFQQIVLGCYIGTIVYALSLLSTIRDTSNNTSIPSLSIYLLIILTVIAIFMFIYFLDYVTKTVKYETVIDRVEKKTLTTIYETFETEEAEYNRPNSEGIPITVPDSGYFQGFNKDSLLKTATENDLVVHFRYKRSTFVLRDTILLEVFTKNPMTKETISKVINAVDLYNGQPIEQNADYGCLQLTEIAIKALSPGINDPATAVLSLNSLTNVLANRLYCKQPEIYKDNHNTLRIYCPSSDFKEIFQECILPIWKYGQNDQFIQEAMHKVITMLKESDTKNVYHNLFDQFLLKIKEKIAEESTLNYPLILKQK</sequence>
<keyword evidence="1" id="KW-0472">Membrane</keyword>
<evidence type="ECO:0000256" key="1">
    <source>
        <dbReference type="SAM" id="Phobius"/>
    </source>
</evidence>
<dbReference type="Proteomes" id="UP000289775">
    <property type="component" value="Unassembled WGS sequence"/>
</dbReference>
<feature type="transmembrane region" description="Helical" evidence="1">
    <location>
        <begin position="109"/>
        <end position="131"/>
    </location>
</feature>
<feature type="transmembrane region" description="Helical" evidence="1">
    <location>
        <begin position="66"/>
        <end position="89"/>
    </location>
</feature>
<dbReference type="InterPro" id="IPR018723">
    <property type="entry name" value="DUF2254_membrane"/>
</dbReference>
<keyword evidence="3" id="KW-1185">Reference proteome</keyword>
<comment type="caution">
    <text evidence="2">The sequence shown here is derived from an EMBL/GenBank/DDBJ whole genome shotgun (WGS) entry which is preliminary data.</text>
</comment>
<proteinExistence type="predicted"/>
<dbReference type="RefSeq" id="WP_129749634.1">
    <property type="nucleotide sequence ID" value="NZ_JUIW01000002.1"/>
</dbReference>
<keyword evidence="1" id="KW-1133">Transmembrane helix</keyword>
<feature type="transmembrane region" description="Helical" evidence="1">
    <location>
        <begin position="14"/>
        <end position="37"/>
    </location>
</feature>
<reference evidence="2 3" key="1">
    <citation type="submission" date="2014-12" db="EMBL/GenBank/DDBJ databases">
        <title>Genome sequence of Flavobacterium beibuense RSKm HC5.</title>
        <authorList>
            <person name="Kim J.F."/>
            <person name="Song J.Y."/>
            <person name="Kwak M.-J."/>
            <person name="Lee S.-W."/>
        </authorList>
    </citation>
    <scope>NUCLEOTIDE SEQUENCE [LARGE SCALE GENOMIC DNA]</scope>
    <source>
        <strain evidence="2 3">RSKm HC5</strain>
    </source>
</reference>
<protein>
    <submittedName>
        <fullName evidence="2">Putative membrane protein</fullName>
    </submittedName>
</protein>